<feature type="compositionally biased region" description="Low complexity" evidence="1">
    <location>
        <begin position="95"/>
        <end position="106"/>
    </location>
</feature>
<evidence type="ECO:0000313" key="2">
    <source>
        <dbReference type="EMBL" id="KAK0574971.1"/>
    </source>
</evidence>
<reference evidence="2" key="2">
    <citation type="submission" date="2023-06" db="EMBL/GenBank/DDBJ databases">
        <authorList>
            <person name="Swenson N.G."/>
            <person name="Wegrzyn J.L."/>
            <person name="Mcevoy S.L."/>
        </authorList>
    </citation>
    <scope>NUCLEOTIDE SEQUENCE</scope>
    <source>
        <strain evidence="2">NS2018</strain>
        <tissue evidence="2">Leaf</tissue>
    </source>
</reference>
<dbReference type="GO" id="GO:0004497">
    <property type="term" value="F:monooxygenase activity"/>
    <property type="evidence" value="ECO:0007669"/>
    <property type="project" value="InterPro"/>
</dbReference>
<dbReference type="InterPro" id="IPR036396">
    <property type="entry name" value="Cyt_P450_sf"/>
</dbReference>
<evidence type="ECO:0000313" key="3">
    <source>
        <dbReference type="Proteomes" id="UP001168877"/>
    </source>
</evidence>
<dbReference type="AlphaFoldDB" id="A0AA39RKJ2"/>
<reference evidence="2" key="1">
    <citation type="journal article" date="2022" name="Plant J.">
        <title>Strategies of tolerance reflected in two North American maple genomes.</title>
        <authorList>
            <person name="McEvoy S.L."/>
            <person name="Sezen U.U."/>
            <person name="Trouern-Trend A."/>
            <person name="McMahon S.M."/>
            <person name="Schaberg P.G."/>
            <person name="Yang J."/>
            <person name="Wegrzyn J.L."/>
            <person name="Swenson N.G."/>
        </authorList>
    </citation>
    <scope>NUCLEOTIDE SEQUENCE</scope>
    <source>
        <strain evidence="2">NS2018</strain>
    </source>
</reference>
<dbReference type="Gene3D" id="1.10.630.10">
    <property type="entry name" value="Cytochrome P450"/>
    <property type="match status" value="1"/>
</dbReference>
<comment type="caution">
    <text evidence="2">The sequence shown here is derived from an EMBL/GenBank/DDBJ whole genome shotgun (WGS) entry which is preliminary data.</text>
</comment>
<gene>
    <name evidence="2" type="ORF">LWI29_031794</name>
</gene>
<dbReference type="GO" id="GO:0016705">
    <property type="term" value="F:oxidoreductase activity, acting on paired donors, with incorporation or reduction of molecular oxygen"/>
    <property type="evidence" value="ECO:0007669"/>
    <property type="project" value="InterPro"/>
</dbReference>
<evidence type="ECO:0000256" key="1">
    <source>
        <dbReference type="SAM" id="MobiDB-lite"/>
    </source>
</evidence>
<dbReference type="GO" id="GO:0005506">
    <property type="term" value="F:iron ion binding"/>
    <property type="evidence" value="ECO:0007669"/>
    <property type="project" value="InterPro"/>
</dbReference>
<dbReference type="Proteomes" id="UP001168877">
    <property type="component" value="Unassembled WGS sequence"/>
</dbReference>
<dbReference type="SUPFAM" id="SSF48264">
    <property type="entry name" value="Cytochrome P450"/>
    <property type="match status" value="1"/>
</dbReference>
<protein>
    <recommendedName>
        <fullName evidence="4">Cytochrome P450</fullName>
    </recommendedName>
</protein>
<dbReference type="InterPro" id="IPR001128">
    <property type="entry name" value="Cyt_P450"/>
</dbReference>
<dbReference type="EMBL" id="JAUESC010000387">
    <property type="protein sequence ID" value="KAK0574971.1"/>
    <property type="molecule type" value="Genomic_DNA"/>
</dbReference>
<organism evidence="2 3">
    <name type="scientific">Acer saccharum</name>
    <name type="common">Sugar maple</name>
    <dbReference type="NCBI Taxonomy" id="4024"/>
    <lineage>
        <taxon>Eukaryota</taxon>
        <taxon>Viridiplantae</taxon>
        <taxon>Streptophyta</taxon>
        <taxon>Embryophyta</taxon>
        <taxon>Tracheophyta</taxon>
        <taxon>Spermatophyta</taxon>
        <taxon>Magnoliopsida</taxon>
        <taxon>eudicotyledons</taxon>
        <taxon>Gunneridae</taxon>
        <taxon>Pentapetalae</taxon>
        <taxon>rosids</taxon>
        <taxon>malvids</taxon>
        <taxon>Sapindales</taxon>
        <taxon>Sapindaceae</taxon>
        <taxon>Hippocastanoideae</taxon>
        <taxon>Acereae</taxon>
        <taxon>Acer</taxon>
    </lineage>
</organism>
<proteinExistence type="predicted"/>
<name>A0AA39RKJ2_ACESA</name>
<accession>A0AA39RKJ2</accession>
<feature type="region of interest" description="Disordered" evidence="1">
    <location>
        <begin position="93"/>
        <end position="113"/>
    </location>
</feature>
<keyword evidence="3" id="KW-1185">Reference proteome</keyword>
<dbReference type="Pfam" id="PF00067">
    <property type="entry name" value="p450"/>
    <property type="match status" value="1"/>
</dbReference>
<evidence type="ECO:0008006" key="4">
    <source>
        <dbReference type="Google" id="ProtNLM"/>
    </source>
</evidence>
<sequence>MVGNILERGLDWLWDNPEEKVARWGLGELAIGDHLKAERETNDEEDIIDVMLKIVRNQKTSEARFTEVHIKAILMDIFLAGVDTSAKTVFANLGSSAASPDPSASSPEKDQGS</sequence>
<dbReference type="GO" id="GO:0020037">
    <property type="term" value="F:heme binding"/>
    <property type="evidence" value="ECO:0007669"/>
    <property type="project" value="InterPro"/>
</dbReference>